<protein>
    <recommendedName>
        <fullName evidence="1">Serine/threonine-protein phosphatase</fullName>
        <ecNumber evidence="1">3.1.3.16</ecNumber>
    </recommendedName>
</protein>
<feature type="coiled-coil region" evidence="2">
    <location>
        <begin position="440"/>
        <end position="484"/>
    </location>
</feature>
<dbReference type="VEuPathDB" id="AmoebaDB:EIN_416710"/>
<reference evidence="4 5" key="1">
    <citation type="submission" date="2012-10" db="EMBL/GenBank/DDBJ databases">
        <authorList>
            <person name="Zafar N."/>
            <person name="Inman J."/>
            <person name="Hall N."/>
            <person name="Lorenzi H."/>
            <person name="Caler E."/>
        </authorList>
    </citation>
    <scope>NUCLEOTIDE SEQUENCE [LARGE SCALE GENOMIC DNA]</scope>
    <source>
        <strain evidence="4 5">IP1</strain>
    </source>
</reference>
<dbReference type="Proteomes" id="UP000014680">
    <property type="component" value="Unassembled WGS sequence"/>
</dbReference>
<dbReference type="InterPro" id="IPR043360">
    <property type="entry name" value="PP2B"/>
</dbReference>
<dbReference type="PRINTS" id="PR00114">
    <property type="entry name" value="STPHPHTASE"/>
</dbReference>
<keyword evidence="2" id="KW-0175">Coiled coil</keyword>
<sequence length="527" mass="60943">MSLSPQAISPRSNAVGLVQHKKKFSRPKLVKAESVASCLPAEGEFTKTHAQYTPANVGERTVQTHFSLETRPLQKNMLFEQDGKININMLRNHFFREGRLSIDCALELVRAAKALLLAEPNMLVVDAPVIICGDIHGQFYDLLTIFDITKPVEKNRYVFLGDYVDRGDFSCEVLFFLMAHKINYPNQFYFLRGNHESKMMTESMTFNLECEYKYHSSELLNEIHDLFDALPLACLVEGNALGRFFCTHGGISPYVTRLSQYNELKRNQEPPSRGAICDILWSDPLEEPQHPETMEKRRLDAWLATDFADNHLRQTSVLYGPRGLLNFLNKNDLICVVRAHQVMEEGFKLHYFLQNTDIPPCITVFSAPNYCDMYQNKASILKINAENICFEQFENVDHPFNLPDFFDCFSFSLPTFMEVIVNILSELVVAVKEEDEALLSDKEKADDENLKKKLECYKEKTQEKMNENREVLKLKKEIRSTQKMNKEWFDKVLSIDKKNEQRPRRVGRVLTSRPVNIRTVSDTYIMK</sequence>
<dbReference type="GO" id="GO:0097720">
    <property type="term" value="P:calcineurin-mediated signaling"/>
    <property type="evidence" value="ECO:0007669"/>
    <property type="project" value="InterPro"/>
</dbReference>
<evidence type="ECO:0000259" key="3">
    <source>
        <dbReference type="PROSITE" id="PS00125"/>
    </source>
</evidence>
<dbReference type="KEGG" id="eiv:EIN_416710"/>
<evidence type="ECO:0000313" key="5">
    <source>
        <dbReference type="Proteomes" id="UP000014680"/>
    </source>
</evidence>
<dbReference type="RefSeq" id="XP_004182958.1">
    <property type="nucleotide sequence ID" value="XM_004182910.1"/>
</dbReference>
<dbReference type="Pfam" id="PF00149">
    <property type="entry name" value="Metallophos"/>
    <property type="match status" value="1"/>
</dbReference>
<gene>
    <name evidence="4" type="ORF">EIN_416710</name>
</gene>
<comment type="catalytic activity">
    <reaction evidence="1">
        <text>O-phospho-L-threonyl-[protein] + H2O = L-threonyl-[protein] + phosphate</text>
        <dbReference type="Rhea" id="RHEA:47004"/>
        <dbReference type="Rhea" id="RHEA-COMP:11060"/>
        <dbReference type="Rhea" id="RHEA-COMP:11605"/>
        <dbReference type="ChEBI" id="CHEBI:15377"/>
        <dbReference type="ChEBI" id="CHEBI:30013"/>
        <dbReference type="ChEBI" id="CHEBI:43474"/>
        <dbReference type="ChEBI" id="CHEBI:61977"/>
        <dbReference type="EC" id="3.1.3.16"/>
    </reaction>
</comment>
<dbReference type="OMA" id="XATAAAR"/>
<dbReference type="InterPro" id="IPR004843">
    <property type="entry name" value="Calcineurin-like_PHP"/>
</dbReference>
<feature type="domain" description="Serine/threonine specific protein phosphatases" evidence="3">
    <location>
        <begin position="191"/>
        <end position="196"/>
    </location>
</feature>
<dbReference type="InterPro" id="IPR006186">
    <property type="entry name" value="Ser/Thr-sp_prot-phosphatase"/>
</dbReference>
<dbReference type="AlphaFoldDB" id="A0A0A1TUE8"/>
<dbReference type="EMBL" id="KB207254">
    <property type="protein sequence ID" value="ELP83612.1"/>
    <property type="molecule type" value="Genomic_DNA"/>
</dbReference>
<dbReference type="SUPFAM" id="SSF56300">
    <property type="entry name" value="Metallo-dependent phosphatases"/>
    <property type="match status" value="1"/>
</dbReference>
<keyword evidence="1 4" id="KW-0378">Hydrolase</keyword>
<evidence type="ECO:0000256" key="1">
    <source>
        <dbReference type="RuleBase" id="RU004273"/>
    </source>
</evidence>
<dbReference type="InterPro" id="IPR029052">
    <property type="entry name" value="Metallo-depent_PP-like"/>
</dbReference>
<dbReference type="EC" id="3.1.3.16" evidence="1"/>
<evidence type="ECO:0000256" key="2">
    <source>
        <dbReference type="SAM" id="Coils"/>
    </source>
</evidence>
<dbReference type="GO" id="GO:0033192">
    <property type="term" value="F:calmodulin-dependent protein phosphatase activity"/>
    <property type="evidence" value="ECO:0007669"/>
    <property type="project" value="InterPro"/>
</dbReference>
<dbReference type="OrthoDB" id="5593063at2759"/>
<keyword evidence="5" id="KW-1185">Reference proteome</keyword>
<dbReference type="GeneID" id="14882586"/>
<organism evidence="4 5">
    <name type="scientific">Entamoeba invadens IP1</name>
    <dbReference type="NCBI Taxonomy" id="370355"/>
    <lineage>
        <taxon>Eukaryota</taxon>
        <taxon>Amoebozoa</taxon>
        <taxon>Evosea</taxon>
        <taxon>Archamoebae</taxon>
        <taxon>Mastigamoebida</taxon>
        <taxon>Entamoebidae</taxon>
        <taxon>Entamoeba</taxon>
    </lineage>
</organism>
<dbReference type="Gene3D" id="3.60.21.10">
    <property type="match status" value="1"/>
</dbReference>
<dbReference type="FunFam" id="3.60.21.10:FF:000031">
    <property type="entry name" value="Serine/threonine-protein phosphatase"/>
    <property type="match status" value="1"/>
</dbReference>
<dbReference type="SMART" id="SM00156">
    <property type="entry name" value="PP2Ac"/>
    <property type="match status" value="1"/>
</dbReference>
<accession>A0A0A1TUE8</accession>
<proteinExistence type="inferred from homology"/>
<name>A0A0A1TUE8_ENTIV</name>
<dbReference type="PROSITE" id="PS00125">
    <property type="entry name" value="SER_THR_PHOSPHATASE"/>
    <property type="match status" value="1"/>
</dbReference>
<comment type="similarity">
    <text evidence="1">Belongs to the PPP phosphatase family.</text>
</comment>
<evidence type="ECO:0000313" key="4">
    <source>
        <dbReference type="EMBL" id="ELP83612.1"/>
    </source>
</evidence>
<dbReference type="PANTHER" id="PTHR45673">
    <property type="entry name" value="SERINE/THREONINE-PROTEIN PHOSPHATASE 2B CATALYTIC SUBUNIT 1-RELATED"/>
    <property type="match status" value="1"/>
</dbReference>